<comment type="caution">
    <text evidence="2">The sequence shown here is derived from an EMBL/GenBank/DDBJ whole genome shotgun (WGS) entry which is preliminary data.</text>
</comment>
<dbReference type="EMBL" id="SMBK01000004">
    <property type="protein sequence ID" value="TCU38416.1"/>
    <property type="molecule type" value="Genomic_DNA"/>
</dbReference>
<keyword evidence="1" id="KW-0472">Membrane</keyword>
<dbReference type="Proteomes" id="UP000295507">
    <property type="component" value="Unassembled WGS sequence"/>
</dbReference>
<evidence type="ECO:0000313" key="2">
    <source>
        <dbReference type="EMBL" id="TCU38416.1"/>
    </source>
</evidence>
<sequence>MICGTSEKSGRIQWGMPASSTVHACRQAPEPVSVRLELLRQPYDAFSIGDHAFEQMAARRKIQLPQIMPVEIEQVERHEERFAGDLLAAPAAERLLQRPKSDRPRSSTTIASPSGIAVAVASCFSLFLELRPMVGTLVLSGFRGRLITERPGELVMADKKGTERRDQIDRRRRKQSGRALLIAVFAAIMIILGFVLMIYFTDTVERLGGTLTLSLTRT</sequence>
<accession>A0A4R3S2D2</accession>
<proteinExistence type="predicted"/>
<organism evidence="2 3">
    <name type="scientific">Rhizobium azibense</name>
    <dbReference type="NCBI Taxonomy" id="1136135"/>
    <lineage>
        <taxon>Bacteria</taxon>
        <taxon>Pseudomonadati</taxon>
        <taxon>Pseudomonadota</taxon>
        <taxon>Alphaproteobacteria</taxon>
        <taxon>Hyphomicrobiales</taxon>
        <taxon>Rhizobiaceae</taxon>
        <taxon>Rhizobium/Agrobacterium group</taxon>
        <taxon>Rhizobium</taxon>
    </lineage>
</organism>
<keyword evidence="1" id="KW-0812">Transmembrane</keyword>
<evidence type="ECO:0000313" key="3">
    <source>
        <dbReference type="Proteomes" id="UP000295507"/>
    </source>
</evidence>
<gene>
    <name evidence="2" type="ORF">EV129_10418</name>
</gene>
<protein>
    <submittedName>
        <fullName evidence="2">Uncharacterized protein</fullName>
    </submittedName>
</protein>
<keyword evidence="1" id="KW-1133">Transmembrane helix</keyword>
<feature type="transmembrane region" description="Helical" evidence="1">
    <location>
        <begin position="179"/>
        <end position="200"/>
    </location>
</feature>
<dbReference type="AlphaFoldDB" id="A0A4R3S2D2"/>
<name>A0A4R3S2D2_9HYPH</name>
<reference evidence="2 3" key="1">
    <citation type="submission" date="2019-03" db="EMBL/GenBank/DDBJ databases">
        <title>Genomic Encyclopedia of Type Strains, Phase IV (KMG-V): Genome sequencing to study the core and pangenomes of soil and plant-associated prokaryotes.</title>
        <authorList>
            <person name="Whitman W."/>
        </authorList>
    </citation>
    <scope>NUCLEOTIDE SEQUENCE [LARGE SCALE GENOMIC DNA]</scope>
    <source>
        <strain evidence="2 3">IE4868</strain>
    </source>
</reference>
<evidence type="ECO:0000256" key="1">
    <source>
        <dbReference type="SAM" id="Phobius"/>
    </source>
</evidence>